<dbReference type="PANTHER" id="PTHR30629:SF2">
    <property type="entry name" value="PROPHAGE INTEGRASE INTS-RELATED"/>
    <property type="match status" value="1"/>
</dbReference>
<dbReference type="RefSeq" id="WP_135060163.1">
    <property type="nucleotide sequence ID" value="NZ_CP038254.1"/>
</dbReference>
<dbReference type="Pfam" id="PF22022">
    <property type="entry name" value="Phage_int_M"/>
    <property type="match status" value="1"/>
</dbReference>
<feature type="domain" description="Core-binding (CB)" evidence="7">
    <location>
        <begin position="98"/>
        <end position="178"/>
    </location>
</feature>
<evidence type="ECO:0000256" key="2">
    <source>
        <dbReference type="ARBA" id="ARBA00022908"/>
    </source>
</evidence>
<evidence type="ECO:0000256" key="3">
    <source>
        <dbReference type="ARBA" id="ARBA00023125"/>
    </source>
</evidence>
<sequence length="417" mass="47784">MQFTERYVKSLKPKDKAYDLREKSGKGFGITIFPSGEKSFIYIYHFGGRKRRMTLGKYPHCSLADARRLHREALAVLESSKDPAVEKQKRKIAVRDSSTIGGLIDEYIEKWAKPNKRSWRADERCLNKDIRPVWGKRKVSEITRRDIILLLDNIKDRGAPIQANRVLACVSKMFNFAIERDITPNNPCAGVKPVAKENRRDRVLTDEEIRILWQGLDQTTTSDSTQHIICMSEQVKLALKLQLVTAQRKGEVISAEWTEFDLISGWWVIPANKSKNNLAHRVPLSRLAISLLKEIKDLSNNSHFLFPSKFKDTHIKATSVDHAVRRSSFDGVKPWTPHDLRRTVASHITSIGIPRLVVSKILNHSETSVTAIYDRHGYDNEKRNALEAWAKRLQEIIHESVQDKTNIYSLKSIRVGS</sequence>
<dbReference type="EMBL" id="CP038254">
    <property type="protein sequence ID" value="QBR83839.1"/>
    <property type="molecule type" value="Genomic_DNA"/>
</dbReference>
<dbReference type="InterPro" id="IPR011010">
    <property type="entry name" value="DNA_brk_join_enz"/>
</dbReference>
<dbReference type="GO" id="GO:0015074">
    <property type="term" value="P:DNA integration"/>
    <property type="evidence" value="ECO:0007669"/>
    <property type="project" value="UniProtKB-KW"/>
</dbReference>
<evidence type="ECO:0000256" key="4">
    <source>
        <dbReference type="ARBA" id="ARBA00023172"/>
    </source>
</evidence>
<dbReference type="InterPro" id="IPR044068">
    <property type="entry name" value="CB"/>
</dbReference>
<dbReference type="Gene3D" id="1.10.150.130">
    <property type="match status" value="1"/>
</dbReference>
<dbReference type="InterPro" id="IPR013762">
    <property type="entry name" value="Integrase-like_cat_sf"/>
</dbReference>
<dbReference type="GO" id="GO:0003677">
    <property type="term" value="F:DNA binding"/>
    <property type="evidence" value="ECO:0007669"/>
    <property type="project" value="UniProtKB-UniRule"/>
</dbReference>
<accession>A0AAX1EFG6</accession>
<evidence type="ECO:0000313" key="9">
    <source>
        <dbReference type="Proteomes" id="UP000295517"/>
    </source>
</evidence>
<dbReference type="Pfam" id="PF13356">
    <property type="entry name" value="Arm-DNA-bind_3"/>
    <property type="match status" value="1"/>
</dbReference>
<organism evidence="8 9">
    <name type="scientific">Legionella israelensis</name>
    <dbReference type="NCBI Taxonomy" id="454"/>
    <lineage>
        <taxon>Bacteria</taxon>
        <taxon>Pseudomonadati</taxon>
        <taxon>Pseudomonadota</taxon>
        <taxon>Gammaproteobacteria</taxon>
        <taxon>Legionellales</taxon>
        <taxon>Legionellaceae</taxon>
        <taxon>Legionella</taxon>
    </lineage>
</organism>
<dbReference type="Proteomes" id="UP000295517">
    <property type="component" value="Chromosome"/>
</dbReference>
<dbReference type="CDD" id="cd00801">
    <property type="entry name" value="INT_P4_C"/>
    <property type="match status" value="1"/>
</dbReference>
<gene>
    <name evidence="8" type="ORF">E3983_05445</name>
</gene>
<evidence type="ECO:0000259" key="7">
    <source>
        <dbReference type="PROSITE" id="PS51900"/>
    </source>
</evidence>
<comment type="similarity">
    <text evidence="1">Belongs to the 'phage' integrase family.</text>
</comment>
<dbReference type="AlphaFoldDB" id="A0AAX1EFG6"/>
<evidence type="ECO:0000256" key="1">
    <source>
        <dbReference type="ARBA" id="ARBA00008857"/>
    </source>
</evidence>
<evidence type="ECO:0000313" key="8">
    <source>
        <dbReference type="EMBL" id="QBR83839.1"/>
    </source>
</evidence>
<keyword evidence="4" id="KW-0233">DNA recombination</keyword>
<dbReference type="Gene3D" id="3.30.160.390">
    <property type="entry name" value="Integrase, DNA-binding domain"/>
    <property type="match status" value="1"/>
</dbReference>
<proteinExistence type="inferred from homology"/>
<evidence type="ECO:0000259" key="6">
    <source>
        <dbReference type="PROSITE" id="PS51898"/>
    </source>
</evidence>
<dbReference type="SUPFAM" id="SSF56349">
    <property type="entry name" value="DNA breaking-rejoining enzymes"/>
    <property type="match status" value="1"/>
</dbReference>
<dbReference type="InterPro" id="IPR053876">
    <property type="entry name" value="Phage_int_M"/>
</dbReference>
<protein>
    <submittedName>
        <fullName evidence="8">Site-specific integrase</fullName>
    </submittedName>
</protein>
<dbReference type="Pfam" id="PF00589">
    <property type="entry name" value="Phage_integrase"/>
    <property type="match status" value="1"/>
</dbReference>
<dbReference type="InterPro" id="IPR025166">
    <property type="entry name" value="Integrase_DNA_bind_dom"/>
</dbReference>
<dbReference type="InterPro" id="IPR010998">
    <property type="entry name" value="Integrase_recombinase_N"/>
</dbReference>
<evidence type="ECO:0000256" key="5">
    <source>
        <dbReference type="PROSITE-ProRule" id="PRU01248"/>
    </source>
</evidence>
<reference evidence="8 9" key="1">
    <citation type="submission" date="2019-03" db="EMBL/GenBank/DDBJ databases">
        <title>Diverse conjugative elements silence natural transformation in Legionella species.</title>
        <authorList>
            <person name="Durieux I."/>
            <person name="Ginevra C."/>
            <person name="Attaiech L."/>
            <person name="Picq K."/>
            <person name="Juan P.A."/>
            <person name="Jarraud S."/>
            <person name="Charpentier X."/>
        </authorList>
    </citation>
    <scope>NUCLEOTIDE SEQUENCE [LARGE SCALE GENOMIC DNA]</scope>
    <source>
        <strain evidence="8 9">HL-0427-4011</strain>
    </source>
</reference>
<dbReference type="PROSITE" id="PS51898">
    <property type="entry name" value="TYR_RECOMBINASE"/>
    <property type="match status" value="1"/>
</dbReference>
<keyword evidence="3 5" id="KW-0238">DNA-binding</keyword>
<dbReference type="GO" id="GO:0006310">
    <property type="term" value="P:DNA recombination"/>
    <property type="evidence" value="ECO:0007669"/>
    <property type="project" value="UniProtKB-KW"/>
</dbReference>
<name>A0AAX1EFG6_9GAMM</name>
<dbReference type="PROSITE" id="PS51900">
    <property type="entry name" value="CB"/>
    <property type="match status" value="1"/>
</dbReference>
<dbReference type="InterPro" id="IPR050808">
    <property type="entry name" value="Phage_Integrase"/>
</dbReference>
<keyword evidence="2" id="KW-0229">DNA integration</keyword>
<feature type="domain" description="Tyr recombinase" evidence="6">
    <location>
        <begin position="199"/>
        <end position="387"/>
    </location>
</feature>
<dbReference type="Gene3D" id="1.10.443.10">
    <property type="entry name" value="Intergrase catalytic core"/>
    <property type="match status" value="1"/>
</dbReference>
<dbReference type="InterPro" id="IPR002104">
    <property type="entry name" value="Integrase_catalytic"/>
</dbReference>
<dbReference type="InterPro" id="IPR038488">
    <property type="entry name" value="Integrase_DNA-bd_sf"/>
</dbReference>
<dbReference type="PANTHER" id="PTHR30629">
    <property type="entry name" value="PROPHAGE INTEGRASE"/>
    <property type="match status" value="1"/>
</dbReference>